<keyword evidence="3" id="KW-1133">Transmembrane helix</keyword>
<keyword evidence="3" id="KW-0472">Membrane</keyword>
<name>A0A6A6TU92_9PEZI</name>
<feature type="coiled-coil region" evidence="1">
    <location>
        <begin position="172"/>
        <end position="244"/>
    </location>
</feature>
<evidence type="ECO:0000313" key="5">
    <source>
        <dbReference type="Proteomes" id="UP000799302"/>
    </source>
</evidence>
<dbReference type="Proteomes" id="UP000799302">
    <property type="component" value="Unassembled WGS sequence"/>
</dbReference>
<reference evidence="4" key="1">
    <citation type="journal article" date="2020" name="Stud. Mycol.">
        <title>101 Dothideomycetes genomes: a test case for predicting lifestyles and emergence of pathogens.</title>
        <authorList>
            <person name="Haridas S."/>
            <person name="Albert R."/>
            <person name="Binder M."/>
            <person name="Bloem J."/>
            <person name="Labutti K."/>
            <person name="Salamov A."/>
            <person name="Andreopoulos B."/>
            <person name="Baker S."/>
            <person name="Barry K."/>
            <person name="Bills G."/>
            <person name="Bluhm B."/>
            <person name="Cannon C."/>
            <person name="Castanera R."/>
            <person name="Culley D."/>
            <person name="Daum C."/>
            <person name="Ezra D."/>
            <person name="Gonzalez J."/>
            <person name="Henrissat B."/>
            <person name="Kuo A."/>
            <person name="Liang C."/>
            <person name="Lipzen A."/>
            <person name="Lutzoni F."/>
            <person name="Magnuson J."/>
            <person name="Mondo S."/>
            <person name="Nolan M."/>
            <person name="Ohm R."/>
            <person name="Pangilinan J."/>
            <person name="Park H.-J."/>
            <person name="Ramirez L."/>
            <person name="Alfaro M."/>
            <person name="Sun H."/>
            <person name="Tritt A."/>
            <person name="Yoshinaga Y."/>
            <person name="Zwiers L.-H."/>
            <person name="Turgeon B."/>
            <person name="Goodwin S."/>
            <person name="Spatafora J."/>
            <person name="Crous P."/>
            <person name="Grigoriev I."/>
        </authorList>
    </citation>
    <scope>NUCLEOTIDE SEQUENCE</scope>
    <source>
        <strain evidence="4">CBS 115976</strain>
    </source>
</reference>
<keyword evidence="1" id="KW-0175">Coiled coil</keyword>
<evidence type="ECO:0000256" key="2">
    <source>
        <dbReference type="SAM" id="MobiDB-lite"/>
    </source>
</evidence>
<organism evidence="4 5">
    <name type="scientific">Microthyrium microscopicum</name>
    <dbReference type="NCBI Taxonomy" id="703497"/>
    <lineage>
        <taxon>Eukaryota</taxon>
        <taxon>Fungi</taxon>
        <taxon>Dikarya</taxon>
        <taxon>Ascomycota</taxon>
        <taxon>Pezizomycotina</taxon>
        <taxon>Dothideomycetes</taxon>
        <taxon>Dothideomycetes incertae sedis</taxon>
        <taxon>Microthyriales</taxon>
        <taxon>Microthyriaceae</taxon>
        <taxon>Microthyrium</taxon>
    </lineage>
</organism>
<keyword evidence="3" id="KW-0812">Transmembrane</keyword>
<keyword evidence="5" id="KW-1185">Reference proteome</keyword>
<feature type="transmembrane region" description="Helical" evidence="3">
    <location>
        <begin position="53"/>
        <end position="78"/>
    </location>
</feature>
<dbReference type="EMBL" id="MU004246">
    <property type="protein sequence ID" value="KAF2663320.1"/>
    <property type="molecule type" value="Genomic_DNA"/>
</dbReference>
<feature type="compositionally biased region" description="Low complexity" evidence="2">
    <location>
        <begin position="346"/>
        <end position="356"/>
    </location>
</feature>
<gene>
    <name evidence="4" type="ORF">BT63DRAFT_484400</name>
</gene>
<sequence>MFPDSFYESFNAASGPWSELYGRPHMRSFPEPSNNQMWDILVKRFWSQSPVTIAGAGVLAVASILLFLLGFTVVAILIKFRYHGHPALMAMDRQKAKIKQLLKSVNQRQKTIDEHEETIKKHDKMIKEHEIITDKLREERNALKKHYETELDHFNKFADEWTNKHNEREEHRRRDQNMIEEHRKTIEEHENTINKLRKERDALEEDKKAIEERQNTINEHRSIIDELRTERKQLEDIKEAHYVKELGLFLSKVEKEQAIGREIEAANLAEKAHERIATFERMWTDRLRYLEIKFAQKIQDLQAQVDENKAQIDEKEAQFDEDEAQIDEDEAQIDEDEAQIDEDEASVTTSSSETEWVLTAASMVGDAVEGRTSNVEDE</sequence>
<feature type="region of interest" description="Disordered" evidence="2">
    <location>
        <begin position="320"/>
        <end position="356"/>
    </location>
</feature>
<dbReference type="AlphaFoldDB" id="A0A6A6TU92"/>
<evidence type="ECO:0000256" key="1">
    <source>
        <dbReference type="SAM" id="Coils"/>
    </source>
</evidence>
<evidence type="ECO:0000256" key="3">
    <source>
        <dbReference type="SAM" id="Phobius"/>
    </source>
</evidence>
<feature type="coiled-coil region" evidence="1">
    <location>
        <begin position="98"/>
        <end position="146"/>
    </location>
</feature>
<feature type="compositionally biased region" description="Acidic residues" evidence="2">
    <location>
        <begin position="320"/>
        <end position="345"/>
    </location>
</feature>
<evidence type="ECO:0000313" key="4">
    <source>
        <dbReference type="EMBL" id="KAF2663320.1"/>
    </source>
</evidence>
<protein>
    <submittedName>
        <fullName evidence="4">Uncharacterized protein</fullName>
    </submittedName>
</protein>
<proteinExistence type="predicted"/>
<accession>A0A6A6TU92</accession>